<gene>
    <name evidence="1" type="ORF">A3G52_03575</name>
</gene>
<evidence type="ECO:0000313" key="2">
    <source>
        <dbReference type="Proteomes" id="UP000177269"/>
    </source>
</evidence>
<comment type="caution">
    <text evidence="1">The sequence shown here is derived from an EMBL/GenBank/DDBJ whole genome shotgun (WGS) entry which is preliminary data.</text>
</comment>
<accession>A0A1G2P0P0</accession>
<dbReference type="InterPro" id="IPR050793">
    <property type="entry name" value="CMP-NeuNAc_synthase"/>
</dbReference>
<dbReference type="SUPFAM" id="SSF53448">
    <property type="entry name" value="Nucleotide-diphospho-sugar transferases"/>
    <property type="match status" value="1"/>
</dbReference>
<name>A0A1G2P0P0_9BACT</name>
<sequence length="249" mass="28107">MYFDMSQTNILGVITARGGSKGIPGKNIKPLGGKPLISYTIRSAQSSKLITDLIVSTDDKEIARVSEENGARVPFIRPGELALDDVKHLPVMKHALVFMEKLMKKRYDYIVILQPTSPFRLPEDIDETLAKLIQCGADSAVSLVEIEENHPMKIKKMEGDRVLPYFEEETEGLPRQELPVAYKRSGAVYAMKRETLMEKNSLFGEIVVGYIVSKERSIDIDNPLDFIKAEYMLAELEKKGWNFNLPLDN</sequence>
<dbReference type="Proteomes" id="UP000177269">
    <property type="component" value="Unassembled WGS sequence"/>
</dbReference>
<dbReference type="Pfam" id="PF02348">
    <property type="entry name" value="CTP_transf_3"/>
    <property type="match status" value="1"/>
</dbReference>
<dbReference type="EMBL" id="MHSK01000024">
    <property type="protein sequence ID" value="OHA41888.1"/>
    <property type="molecule type" value="Genomic_DNA"/>
</dbReference>
<dbReference type="AlphaFoldDB" id="A0A1G2P0P0"/>
<dbReference type="Gene3D" id="3.90.550.10">
    <property type="entry name" value="Spore Coat Polysaccharide Biosynthesis Protein SpsA, Chain A"/>
    <property type="match status" value="1"/>
</dbReference>
<dbReference type="InterPro" id="IPR003329">
    <property type="entry name" value="Cytidylyl_trans"/>
</dbReference>
<evidence type="ECO:0000313" key="1">
    <source>
        <dbReference type="EMBL" id="OHA41888.1"/>
    </source>
</evidence>
<reference evidence="1 2" key="1">
    <citation type="journal article" date="2016" name="Nat. Commun.">
        <title>Thousands of microbial genomes shed light on interconnected biogeochemical processes in an aquifer system.</title>
        <authorList>
            <person name="Anantharaman K."/>
            <person name="Brown C.T."/>
            <person name="Hug L.A."/>
            <person name="Sharon I."/>
            <person name="Castelle C.J."/>
            <person name="Probst A.J."/>
            <person name="Thomas B.C."/>
            <person name="Singh A."/>
            <person name="Wilkins M.J."/>
            <person name="Karaoz U."/>
            <person name="Brodie E.L."/>
            <person name="Williams K.H."/>
            <person name="Hubbard S.S."/>
            <person name="Banfield J.F."/>
        </authorList>
    </citation>
    <scope>NUCLEOTIDE SEQUENCE [LARGE SCALE GENOMIC DNA]</scope>
</reference>
<organism evidence="1 2">
    <name type="scientific">Candidatus Taylorbacteria bacterium RIFCSPLOWO2_12_FULL_43_20</name>
    <dbReference type="NCBI Taxonomy" id="1802332"/>
    <lineage>
        <taxon>Bacteria</taxon>
        <taxon>Candidatus Tayloriibacteriota</taxon>
    </lineage>
</organism>
<evidence type="ECO:0008006" key="3">
    <source>
        <dbReference type="Google" id="ProtNLM"/>
    </source>
</evidence>
<dbReference type="InterPro" id="IPR029044">
    <property type="entry name" value="Nucleotide-diphossugar_trans"/>
</dbReference>
<dbReference type="PANTHER" id="PTHR21485:SF6">
    <property type="entry name" value="N-ACYLNEURAMINATE CYTIDYLYLTRANSFERASE-RELATED"/>
    <property type="match status" value="1"/>
</dbReference>
<dbReference type="GO" id="GO:0008781">
    <property type="term" value="F:N-acylneuraminate cytidylyltransferase activity"/>
    <property type="evidence" value="ECO:0007669"/>
    <property type="project" value="TreeGrafter"/>
</dbReference>
<protein>
    <recommendedName>
        <fullName evidence="3">CMP-N-acetylneuraminic acid synthetase</fullName>
    </recommendedName>
</protein>
<dbReference type="CDD" id="cd02513">
    <property type="entry name" value="CMP-NeuAc_Synthase"/>
    <property type="match status" value="1"/>
</dbReference>
<proteinExistence type="predicted"/>
<dbReference type="PANTHER" id="PTHR21485">
    <property type="entry name" value="HAD SUPERFAMILY MEMBERS CMAS AND KDSC"/>
    <property type="match status" value="1"/>
</dbReference>